<dbReference type="SMART" id="SM00212">
    <property type="entry name" value="UBCc"/>
    <property type="match status" value="1"/>
</dbReference>
<organism evidence="3 4">
    <name type="scientific">Heterodermia speciosa</name>
    <dbReference type="NCBI Taxonomy" id="116794"/>
    <lineage>
        <taxon>Eukaryota</taxon>
        <taxon>Fungi</taxon>
        <taxon>Dikarya</taxon>
        <taxon>Ascomycota</taxon>
        <taxon>Pezizomycotina</taxon>
        <taxon>Lecanoromycetes</taxon>
        <taxon>OSLEUM clade</taxon>
        <taxon>Lecanoromycetidae</taxon>
        <taxon>Caliciales</taxon>
        <taxon>Physciaceae</taxon>
        <taxon>Heterodermia</taxon>
    </lineage>
</organism>
<gene>
    <name evidence="3" type="ORF">HETSPECPRED_000259</name>
</gene>
<dbReference type="CDD" id="cd23812">
    <property type="entry name" value="UBCc_ScPEX4-like"/>
    <property type="match status" value="1"/>
</dbReference>
<feature type="domain" description="UBC core" evidence="2">
    <location>
        <begin position="11"/>
        <end position="161"/>
    </location>
</feature>
<accession>A0A8H3I7L3</accession>
<evidence type="ECO:0000313" key="4">
    <source>
        <dbReference type="Proteomes" id="UP000664521"/>
    </source>
</evidence>
<evidence type="ECO:0000259" key="2">
    <source>
        <dbReference type="PROSITE" id="PS50127"/>
    </source>
</evidence>
<reference evidence="3" key="1">
    <citation type="submission" date="2021-03" db="EMBL/GenBank/DDBJ databases">
        <authorList>
            <person name="Tagirdzhanova G."/>
        </authorList>
    </citation>
    <scope>NUCLEOTIDE SEQUENCE</scope>
</reference>
<protein>
    <recommendedName>
        <fullName evidence="2">UBC core domain-containing protein</fullName>
    </recommendedName>
</protein>
<dbReference type="InterPro" id="IPR000608">
    <property type="entry name" value="UBC"/>
</dbReference>
<comment type="caution">
    <text evidence="3">The sequence shown here is derived from an EMBL/GenBank/DDBJ whole genome shotgun (WGS) entry which is preliminary data.</text>
</comment>
<dbReference type="SUPFAM" id="SSF54495">
    <property type="entry name" value="UBC-like"/>
    <property type="match status" value="1"/>
</dbReference>
<dbReference type="OrthoDB" id="9973183at2759"/>
<keyword evidence="4" id="KW-1185">Reference proteome</keyword>
<dbReference type="InterPro" id="IPR016135">
    <property type="entry name" value="UBQ-conjugating_enzyme/RWD"/>
</dbReference>
<dbReference type="PROSITE" id="PS50127">
    <property type="entry name" value="UBC_2"/>
    <property type="match status" value="1"/>
</dbReference>
<evidence type="ECO:0000256" key="1">
    <source>
        <dbReference type="ARBA" id="ARBA00022786"/>
    </source>
</evidence>
<name>A0A8H3I7L3_9LECA</name>
<dbReference type="PANTHER" id="PTHR24067">
    <property type="entry name" value="UBIQUITIN-CONJUGATING ENZYME E2"/>
    <property type="match status" value="1"/>
</dbReference>
<dbReference type="Proteomes" id="UP000664521">
    <property type="component" value="Unassembled WGS sequence"/>
</dbReference>
<proteinExistence type="predicted"/>
<dbReference type="AlphaFoldDB" id="A0A8H3I7L3"/>
<sequence>MAVKSPSHIQPAIKRLLHELRLQSQNSAPHVISLGPVSDEQLLSWEAIMRGVPNTAYEAGCWKLSIKFPESYPLTPPNVNFDTTICHPNIQFKTGEICLDLLKSSWSPAYTISHTLDAIHQLLAYPAPDSPLNVDIASLLRNGDKVGAEALVRFYCEEKRWSLR</sequence>
<evidence type="ECO:0000313" key="3">
    <source>
        <dbReference type="EMBL" id="CAF9903414.1"/>
    </source>
</evidence>
<dbReference type="InterPro" id="IPR050113">
    <property type="entry name" value="Ub_conjugating_enzyme"/>
</dbReference>
<dbReference type="EMBL" id="CAJPDS010000001">
    <property type="protein sequence ID" value="CAF9903414.1"/>
    <property type="molecule type" value="Genomic_DNA"/>
</dbReference>
<dbReference type="Pfam" id="PF00179">
    <property type="entry name" value="UQ_con"/>
    <property type="match status" value="1"/>
</dbReference>
<dbReference type="Gene3D" id="3.10.110.10">
    <property type="entry name" value="Ubiquitin Conjugating Enzyme"/>
    <property type="match status" value="1"/>
</dbReference>
<keyword evidence="1" id="KW-0833">Ubl conjugation pathway</keyword>